<dbReference type="KEGG" id="psl:Psta_3955"/>
<keyword evidence="3" id="KW-1185">Reference proteome</keyword>
<dbReference type="PANTHER" id="PTHR34818:SF1">
    <property type="entry name" value="PROTEIN BLI-3"/>
    <property type="match status" value="1"/>
</dbReference>
<organism evidence="2 3">
    <name type="scientific">Pirellula staleyi (strain ATCC 27377 / DSM 6068 / ICPB 4128)</name>
    <name type="common">Pirella staleyi</name>
    <dbReference type="NCBI Taxonomy" id="530564"/>
    <lineage>
        <taxon>Bacteria</taxon>
        <taxon>Pseudomonadati</taxon>
        <taxon>Planctomycetota</taxon>
        <taxon>Planctomycetia</taxon>
        <taxon>Pirellulales</taxon>
        <taxon>Pirellulaceae</taxon>
        <taxon>Pirellula</taxon>
    </lineage>
</organism>
<proteinExistence type="predicted"/>
<dbReference type="SUPFAM" id="SSF50475">
    <property type="entry name" value="FMN-binding split barrel"/>
    <property type="match status" value="1"/>
</dbReference>
<dbReference type="HOGENOM" id="CLU_1064974_0_0_0"/>
<reference evidence="2 3" key="1">
    <citation type="journal article" date="2009" name="Stand. Genomic Sci.">
        <title>Complete genome sequence of Pirellula staleyi type strain (ATCC 27377).</title>
        <authorList>
            <person name="Clum A."/>
            <person name="Tindall B.J."/>
            <person name="Sikorski J."/>
            <person name="Ivanova N."/>
            <person name="Mavrommatis K."/>
            <person name="Lucas S."/>
            <person name="Glavina del Rio T."/>
            <person name="Nolan M."/>
            <person name="Chen F."/>
            <person name="Tice H."/>
            <person name="Pitluck S."/>
            <person name="Cheng J.F."/>
            <person name="Chertkov O."/>
            <person name="Brettin T."/>
            <person name="Han C."/>
            <person name="Detter J.C."/>
            <person name="Kuske C."/>
            <person name="Bruce D."/>
            <person name="Goodwin L."/>
            <person name="Ovchinikova G."/>
            <person name="Pati A."/>
            <person name="Mikhailova N."/>
            <person name="Chen A."/>
            <person name="Palaniappan K."/>
            <person name="Land M."/>
            <person name="Hauser L."/>
            <person name="Chang Y.J."/>
            <person name="Jeffries C.D."/>
            <person name="Chain P."/>
            <person name="Rohde M."/>
            <person name="Goker M."/>
            <person name="Bristow J."/>
            <person name="Eisen J.A."/>
            <person name="Markowitz V."/>
            <person name="Hugenholtz P."/>
            <person name="Kyrpides N.C."/>
            <person name="Klenk H.P."/>
            <person name="Lapidus A."/>
        </authorList>
    </citation>
    <scope>NUCLEOTIDE SEQUENCE [LARGE SCALE GENOMIC DNA]</scope>
    <source>
        <strain evidence="3">ATCC 27377 / DSM 6068 / ICPB 4128</strain>
    </source>
</reference>
<dbReference type="PANTHER" id="PTHR34818">
    <property type="entry name" value="PROTEIN BLI-3"/>
    <property type="match status" value="1"/>
</dbReference>
<dbReference type="OrthoDB" id="9792542at2"/>
<dbReference type="Proteomes" id="UP000001887">
    <property type="component" value="Chromosome"/>
</dbReference>
<protein>
    <submittedName>
        <fullName evidence="2">Pyridoxamine 5'-phosphate oxidase-related FMN-binding protein</fullName>
    </submittedName>
</protein>
<accession>D2R1Z8</accession>
<dbReference type="EMBL" id="CP001848">
    <property type="protein sequence ID" value="ADB18609.1"/>
    <property type="molecule type" value="Genomic_DNA"/>
</dbReference>
<dbReference type="Pfam" id="PF01243">
    <property type="entry name" value="PNPOx_N"/>
    <property type="match status" value="1"/>
</dbReference>
<sequence>MTRPTPEPVDTSKLAELALATMERAKFPMLATIDGDQPRVRPVSPVLTQGFMVYIANLRMYAKTAQIATNPRVELCYLDADHHQVRITAEAEVLDDRDLLEQIWESQPLLRSYLGSIDNPQLIIYRCTPLQVRYMREWAMEYFDVSQLARLKTTDEQIEAALLEVLDDISPPDYGITDPFDINLMFVRTAGVLRLALEKLGCIADPSHEIAIANSGRETPDVSRVYLTLQKLVHAGRTLGRGDWQTLAGPRYTECRKGVEK</sequence>
<dbReference type="AlphaFoldDB" id="D2R1Z8"/>
<name>D2R1Z8_PIRSD</name>
<dbReference type="InterPro" id="IPR012349">
    <property type="entry name" value="Split_barrel_FMN-bd"/>
</dbReference>
<evidence type="ECO:0000259" key="1">
    <source>
        <dbReference type="Pfam" id="PF01243"/>
    </source>
</evidence>
<evidence type="ECO:0000313" key="3">
    <source>
        <dbReference type="Proteomes" id="UP000001887"/>
    </source>
</evidence>
<evidence type="ECO:0000313" key="2">
    <source>
        <dbReference type="EMBL" id="ADB18609.1"/>
    </source>
</evidence>
<gene>
    <name evidence="2" type="ordered locus">Psta_3955</name>
</gene>
<dbReference type="STRING" id="530564.Psta_3955"/>
<dbReference type="InterPro" id="IPR011576">
    <property type="entry name" value="Pyridox_Oxase_N"/>
</dbReference>
<dbReference type="Gene3D" id="2.30.110.10">
    <property type="entry name" value="Electron Transport, Fmn-binding Protein, Chain A"/>
    <property type="match status" value="1"/>
</dbReference>
<feature type="domain" description="Pyridoxamine 5'-phosphate oxidase N-terminal" evidence="1">
    <location>
        <begin position="20"/>
        <end position="134"/>
    </location>
</feature>
<dbReference type="InterPro" id="IPR052917">
    <property type="entry name" value="Stress-Dev_Protein"/>
</dbReference>
<dbReference type="eggNOG" id="COG3871">
    <property type="taxonomic scope" value="Bacteria"/>
</dbReference>